<reference evidence="1 2" key="1">
    <citation type="submission" date="2019-06" db="EMBL/GenBank/DDBJ databases">
        <authorList>
            <person name="Fakulujo A."/>
            <person name="Fiaz D."/>
            <person name="Garg S."/>
            <person name="Gordon G."/>
            <person name="Haider Z."/>
            <person name="Hale A."/>
            <person name="Hodges K."/>
            <person name="Jacob L."/>
            <person name="Kandil F."/>
            <person name="Kincaid V."/>
            <person name="Melchor-Guerra M."/>
            <person name="Morrelli A."/>
            <person name="Morris R."/>
            <person name="Nawaz M."/>
            <person name="Nguyen N."/>
            <person name="Omair A."/>
            <person name="Pray J."/>
            <person name="Saleem H."/>
            <person name="Saravane K."/>
            <person name="Sharma A."/>
            <person name="Singh A."/>
            <person name="Walston M."/>
            <person name="Zaman H."/>
            <person name="Puthuveetil N."/>
            <person name="Do L."/>
            <person name="Islam N."/>
            <person name="Johnson A."/>
        </authorList>
    </citation>
    <scope>NUCLEOTIDE SEQUENCE [LARGE SCALE GENOMIC DNA]</scope>
</reference>
<accession>A0A514A8M0</accession>
<protein>
    <submittedName>
        <fullName evidence="1">Uncharacterized protein</fullName>
    </submittedName>
</protein>
<proteinExistence type="predicted"/>
<gene>
    <name evidence="1" type="primary">46</name>
    <name evidence="1" type="ORF">KYLE_49</name>
</gene>
<keyword evidence="2" id="KW-1185">Reference proteome</keyword>
<evidence type="ECO:0000313" key="2">
    <source>
        <dbReference type="Proteomes" id="UP000319711"/>
    </source>
</evidence>
<organism evidence="1 2">
    <name type="scientific">Pantoea phage Kyle</name>
    <dbReference type="NCBI Taxonomy" id="2589665"/>
    <lineage>
        <taxon>Viruses</taxon>
        <taxon>Duplodnaviria</taxon>
        <taxon>Heunggongvirae</taxon>
        <taxon>Uroviricota</taxon>
        <taxon>Caudoviricetes</taxon>
        <taxon>Lindbergviridae</taxon>
        <taxon>Kylevirus</taxon>
        <taxon>Kylevirus kyle</taxon>
    </lineage>
</organism>
<dbReference type="KEGG" id="vg:55620320"/>
<dbReference type="Proteomes" id="UP000319711">
    <property type="component" value="Segment"/>
</dbReference>
<name>A0A514A8M0_9CAUD</name>
<dbReference type="RefSeq" id="YP_009849881.1">
    <property type="nucleotide sequence ID" value="NC_048796.1"/>
</dbReference>
<sequence length="143" mass="16266">MNIIEVDVHGPDGTEKRRIKIHRMGAQEGWEAQRRFIEFAMSKDPAFRKEYTFEILAFASVVRDGSDDLPLNTPTLIENHLQNWRNLEKVFNAILMDNGIDPSTHAEKDHYWMNAGGEIAAAFIQQTIDMLGPLLKDAGKVTK</sequence>
<dbReference type="GeneID" id="55620320"/>
<dbReference type="EMBL" id="MN038177">
    <property type="protein sequence ID" value="QDH49605.1"/>
    <property type="molecule type" value="Genomic_DNA"/>
</dbReference>
<evidence type="ECO:0000313" key="1">
    <source>
        <dbReference type="EMBL" id="QDH49605.1"/>
    </source>
</evidence>